<sequence length="120" mass="14352">MSEKRRDWGIFIDDILGSIEKLERYTEGKTFEEFSHNEIVIDAVIRNFEIIGESARNIPEEIKGKYPFVEWKEMLGFRNVLIHDYFRIEVESVWDTVQNNIPILKKHVLEMKSDYEQTNL</sequence>
<comment type="similarity">
    <text evidence="6">Belongs to the HepT RNase toxin family.</text>
</comment>
<keyword evidence="5" id="KW-0378">Hydrolase</keyword>
<dbReference type="PANTHER" id="PTHR34139">
    <property type="entry name" value="UPF0331 PROTEIN MJ0127"/>
    <property type="match status" value="1"/>
</dbReference>
<dbReference type="Pfam" id="PF01934">
    <property type="entry name" value="HepT-like"/>
    <property type="match status" value="1"/>
</dbReference>
<keyword evidence="1" id="KW-0597">Phosphoprotein</keyword>
<dbReference type="InterPro" id="IPR008201">
    <property type="entry name" value="HepT-like"/>
</dbReference>
<dbReference type="Gene3D" id="1.20.120.580">
    <property type="entry name" value="bsu32300-like"/>
    <property type="match status" value="1"/>
</dbReference>
<proteinExistence type="inferred from homology"/>
<dbReference type="PANTHER" id="PTHR34139:SF1">
    <property type="entry name" value="RNASE MJ1380-RELATED"/>
    <property type="match status" value="1"/>
</dbReference>
<dbReference type="Proteomes" id="UP000189681">
    <property type="component" value="Unassembled WGS sequence"/>
</dbReference>
<dbReference type="GO" id="GO:0016787">
    <property type="term" value="F:hydrolase activity"/>
    <property type="evidence" value="ECO:0007669"/>
    <property type="project" value="UniProtKB-KW"/>
</dbReference>
<dbReference type="GO" id="GO:0000166">
    <property type="term" value="F:nucleotide binding"/>
    <property type="evidence" value="ECO:0007669"/>
    <property type="project" value="UniProtKB-KW"/>
</dbReference>
<evidence type="ECO:0000256" key="1">
    <source>
        <dbReference type="ARBA" id="ARBA00022553"/>
    </source>
</evidence>
<dbReference type="AlphaFoldDB" id="A0A1V4AXS9"/>
<evidence type="ECO:0000256" key="6">
    <source>
        <dbReference type="ARBA" id="ARBA00024207"/>
    </source>
</evidence>
<protein>
    <recommendedName>
        <fullName evidence="9">DUF86 domain-containing protein</fullName>
    </recommendedName>
</protein>
<evidence type="ECO:0000313" key="7">
    <source>
        <dbReference type="EMBL" id="OOP57933.1"/>
    </source>
</evidence>
<keyword evidence="3" id="KW-0540">Nuclease</keyword>
<dbReference type="EMBL" id="AYTS01000006">
    <property type="protein sequence ID" value="OOP57933.1"/>
    <property type="molecule type" value="Genomic_DNA"/>
</dbReference>
<keyword evidence="4" id="KW-0547">Nucleotide-binding</keyword>
<keyword evidence="2" id="KW-1277">Toxin-antitoxin system</keyword>
<dbReference type="GO" id="GO:0110001">
    <property type="term" value="C:toxin-antitoxin complex"/>
    <property type="evidence" value="ECO:0007669"/>
    <property type="project" value="InterPro"/>
</dbReference>
<dbReference type="GO" id="GO:0004540">
    <property type="term" value="F:RNA nuclease activity"/>
    <property type="evidence" value="ECO:0007669"/>
    <property type="project" value="InterPro"/>
</dbReference>
<accession>A0A1V4AXS9</accession>
<dbReference type="STRING" id="1004156.AYP45_00560"/>
<dbReference type="SUPFAM" id="SSF81593">
    <property type="entry name" value="Nucleotidyltransferase substrate binding subunit/domain"/>
    <property type="match status" value="1"/>
</dbReference>
<dbReference type="InterPro" id="IPR051813">
    <property type="entry name" value="HepT_RNase_toxin"/>
</dbReference>
<name>A0A1V4AXS9_9BACT</name>
<gene>
    <name evidence="7" type="ORF">AYP45_00560</name>
</gene>
<evidence type="ECO:0000256" key="3">
    <source>
        <dbReference type="ARBA" id="ARBA00022722"/>
    </source>
</evidence>
<evidence type="ECO:0000256" key="5">
    <source>
        <dbReference type="ARBA" id="ARBA00022801"/>
    </source>
</evidence>
<evidence type="ECO:0000313" key="8">
    <source>
        <dbReference type="Proteomes" id="UP000189681"/>
    </source>
</evidence>
<evidence type="ECO:0008006" key="9">
    <source>
        <dbReference type="Google" id="ProtNLM"/>
    </source>
</evidence>
<dbReference type="InterPro" id="IPR037038">
    <property type="entry name" value="HepT-like_sf"/>
</dbReference>
<evidence type="ECO:0000256" key="2">
    <source>
        <dbReference type="ARBA" id="ARBA00022649"/>
    </source>
</evidence>
<comment type="caution">
    <text evidence="7">The sequence shown here is derived from an EMBL/GenBank/DDBJ whole genome shotgun (WGS) entry which is preliminary data.</text>
</comment>
<reference evidence="7 8" key="1">
    <citation type="journal article" date="2017" name="Water Res.">
        <title>Discovery and metagenomic analysis of an anammox bacterial enrichment related to Candidatus "Brocadia caroliniensis" in a full-scale glycerol-fed nitritation-denitritation separate centrate treatment process.</title>
        <authorList>
            <person name="Park H."/>
            <person name="Brotto A.C."/>
            <person name="van Loosdrecht M.C."/>
            <person name="Chandran K."/>
        </authorList>
    </citation>
    <scope>NUCLEOTIDE SEQUENCE [LARGE SCALE GENOMIC DNA]</scope>
    <source>
        <strain evidence="7">26THWARD</strain>
    </source>
</reference>
<evidence type="ECO:0000256" key="4">
    <source>
        <dbReference type="ARBA" id="ARBA00022741"/>
    </source>
</evidence>
<organism evidence="7 8">
    <name type="scientific">Candidatus Brocadia carolinensis</name>
    <dbReference type="NCBI Taxonomy" id="1004156"/>
    <lineage>
        <taxon>Bacteria</taxon>
        <taxon>Pseudomonadati</taxon>
        <taxon>Planctomycetota</taxon>
        <taxon>Candidatus Brocadiia</taxon>
        <taxon>Candidatus Brocadiales</taxon>
        <taxon>Candidatus Brocadiaceae</taxon>
        <taxon>Candidatus Brocadia</taxon>
    </lineage>
</organism>